<gene>
    <name evidence="2" type="ORF">H2200_006063</name>
</gene>
<dbReference type="PANTHER" id="PTHR37490:SF1">
    <property type="entry name" value="GLYCOSYLTRANSFERASE 2-LIKE DOMAIN-CONTAINING PROTEIN"/>
    <property type="match status" value="1"/>
</dbReference>
<reference evidence="2" key="1">
    <citation type="submission" date="2022-10" db="EMBL/GenBank/DDBJ databases">
        <title>Culturing micro-colonial fungi from biological soil crusts in the Mojave desert and describing Neophaeococcomyces mojavensis, and introducing the new genera and species Taxawa tesnikishii.</title>
        <authorList>
            <person name="Kurbessoian T."/>
            <person name="Stajich J.E."/>
        </authorList>
    </citation>
    <scope>NUCLEOTIDE SEQUENCE</scope>
    <source>
        <strain evidence="2">TK_41</strain>
    </source>
</reference>
<comment type="caution">
    <text evidence="2">The sequence shown here is derived from an EMBL/GenBank/DDBJ whole genome shotgun (WGS) entry which is preliminary data.</text>
</comment>
<evidence type="ECO:0000313" key="3">
    <source>
        <dbReference type="Proteomes" id="UP001172673"/>
    </source>
</evidence>
<dbReference type="InterPro" id="IPR021838">
    <property type="entry name" value="DUF3431"/>
</dbReference>
<feature type="region of interest" description="Disordered" evidence="1">
    <location>
        <begin position="1"/>
        <end position="31"/>
    </location>
</feature>
<organism evidence="2 3">
    <name type="scientific">Cladophialophora chaetospira</name>
    <dbReference type="NCBI Taxonomy" id="386627"/>
    <lineage>
        <taxon>Eukaryota</taxon>
        <taxon>Fungi</taxon>
        <taxon>Dikarya</taxon>
        <taxon>Ascomycota</taxon>
        <taxon>Pezizomycotina</taxon>
        <taxon>Eurotiomycetes</taxon>
        <taxon>Chaetothyriomycetidae</taxon>
        <taxon>Chaetothyriales</taxon>
        <taxon>Herpotrichiellaceae</taxon>
        <taxon>Cladophialophora</taxon>
    </lineage>
</organism>
<keyword evidence="3" id="KW-1185">Reference proteome</keyword>
<dbReference type="PANTHER" id="PTHR37490">
    <property type="entry name" value="EXPRESSED PROTEIN"/>
    <property type="match status" value="1"/>
</dbReference>
<feature type="compositionally biased region" description="Polar residues" evidence="1">
    <location>
        <begin position="1"/>
        <end position="23"/>
    </location>
</feature>
<sequence length="309" mass="34782">MSSPSPSMLTPDLTPSQSNASSPSIPPTPDARPLDVVIAHFNESLDWLSSYSDLASVYSKGQPPHNPSLFREATSLPNWGRESHTYLHHIVHNYDTLADVTLFLQGNIHDINDGTPAHTDLTLDEIVGMAKRLTDLPDLVSSQNVHSHNQLQGGIIPFGQINSFSDWDGVKYKPSWVERRGKSLKKSKYTPGQFYNYLINGTTSANDRRWKSPPAEIRWTQGALFAVTRQTIQRRPREVYERAYEYFHGLQEVNPEEGHYMERLWLAIFGTADGSVQQASRETLEKENIALGGDQDVNTVEEGIFMLET</sequence>
<proteinExistence type="predicted"/>
<evidence type="ECO:0000256" key="1">
    <source>
        <dbReference type="SAM" id="MobiDB-lite"/>
    </source>
</evidence>
<dbReference type="AlphaFoldDB" id="A0AA39CIX8"/>
<evidence type="ECO:0000313" key="2">
    <source>
        <dbReference type="EMBL" id="KAJ9609735.1"/>
    </source>
</evidence>
<name>A0AA39CIX8_9EURO</name>
<dbReference type="Proteomes" id="UP001172673">
    <property type="component" value="Unassembled WGS sequence"/>
</dbReference>
<dbReference type="Pfam" id="PF11913">
    <property type="entry name" value="DUF3431"/>
    <property type="match status" value="1"/>
</dbReference>
<accession>A0AA39CIX8</accession>
<protein>
    <submittedName>
        <fullName evidence="2">Uncharacterized protein</fullName>
    </submittedName>
</protein>
<dbReference type="EMBL" id="JAPDRK010000008">
    <property type="protein sequence ID" value="KAJ9609735.1"/>
    <property type="molecule type" value="Genomic_DNA"/>
</dbReference>